<keyword evidence="1" id="KW-0694">RNA-binding</keyword>
<dbReference type="Gene3D" id="3.30.70.330">
    <property type="match status" value="1"/>
</dbReference>
<dbReference type="PROSITE" id="PS50102">
    <property type="entry name" value="RRM"/>
    <property type="match status" value="1"/>
</dbReference>
<proteinExistence type="predicted"/>
<dbReference type="InterPro" id="IPR000504">
    <property type="entry name" value="RRM_dom"/>
</dbReference>
<dbReference type="SMART" id="SM00360">
    <property type="entry name" value="RRM"/>
    <property type="match status" value="1"/>
</dbReference>
<name>A0AAN7ULD7_9MYCE</name>
<keyword evidence="4" id="KW-1185">Reference proteome</keyword>
<organism evidence="3 4">
    <name type="scientific">Dictyostelium firmibasis</name>
    <dbReference type="NCBI Taxonomy" id="79012"/>
    <lineage>
        <taxon>Eukaryota</taxon>
        <taxon>Amoebozoa</taxon>
        <taxon>Evosea</taxon>
        <taxon>Eumycetozoa</taxon>
        <taxon>Dictyostelia</taxon>
        <taxon>Dictyosteliales</taxon>
        <taxon>Dictyosteliaceae</taxon>
        <taxon>Dictyostelium</taxon>
    </lineage>
</organism>
<dbReference type="AlphaFoldDB" id="A0AAN7ULD7"/>
<accession>A0AAN7ULD7</accession>
<dbReference type="Pfam" id="PF00076">
    <property type="entry name" value="RRM_1"/>
    <property type="match status" value="1"/>
</dbReference>
<dbReference type="GO" id="GO:0005847">
    <property type="term" value="C:mRNA cleavage and polyadenylation specificity factor complex"/>
    <property type="evidence" value="ECO:0007669"/>
    <property type="project" value="TreeGrafter"/>
</dbReference>
<gene>
    <name evidence="3" type="ORF">RB653_005635</name>
</gene>
<dbReference type="InterPro" id="IPR012677">
    <property type="entry name" value="Nucleotide-bd_a/b_plait_sf"/>
</dbReference>
<dbReference type="PANTHER" id="PTHR45735:SF2">
    <property type="entry name" value="CLEAVAGE STIMULATION FACTOR SUBUNIT 2"/>
    <property type="match status" value="1"/>
</dbReference>
<dbReference type="InterPro" id="IPR035979">
    <property type="entry name" value="RBD_domain_sf"/>
</dbReference>
<dbReference type="GO" id="GO:0003729">
    <property type="term" value="F:mRNA binding"/>
    <property type="evidence" value="ECO:0007669"/>
    <property type="project" value="TreeGrafter"/>
</dbReference>
<dbReference type="Proteomes" id="UP001344447">
    <property type="component" value="Unassembled WGS sequence"/>
</dbReference>
<evidence type="ECO:0000313" key="3">
    <source>
        <dbReference type="EMBL" id="KAK5584028.1"/>
    </source>
</evidence>
<feature type="domain" description="RRM" evidence="2">
    <location>
        <begin position="3"/>
        <end position="73"/>
    </location>
</feature>
<sequence length="73" mass="8409">MSKSVFVGNIPYEANEKDLIEIFSSVGKVTSFRLLEDKDSKKSKGYGFCEYENVDNALSAIRNYMLYTIYIYT</sequence>
<reference evidence="3 4" key="1">
    <citation type="submission" date="2023-11" db="EMBL/GenBank/DDBJ databases">
        <title>Dfirmibasis_genome.</title>
        <authorList>
            <person name="Edelbroek B."/>
            <person name="Kjellin J."/>
            <person name="Jerlstrom-Hultqvist J."/>
            <person name="Soderbom F."/>
        </authorList>
    </citation>
    <scope>NUCLEOTIDE SEQUENCE [LARGE SCALE GENOMIC DNA]</scope>
    <source>
        <strain evidence="3 4">TNS-C-14</strain>
    </source>
</reference>
<evidence type="ECO:0000256" key="1">
    <source>
        <dbReference type="PROSITE-ProRule" id="PRU00176"/>
    </source>
</evidence>
<comment type="caution">
    <text evidence="3">The sequence shown here is derived from an EMBL/GenBank/DDBJ whole genome shotgun (WGS) entry which is preliminary data.</text>
</comment>
<protein>
    <recommendedName>
        <fullName evidence="2">RRM domain-containing protein</fullName>
    </recommendedName>
</protein>
<dbReference type="EMBL" id="JAVFKY010000001">
    <property type="protein sequence ID" value="KAK5584028.1"/>
    <property type="molecule type" value="Genomic_DNA"/>
</dbReference>
<evidence type="ECO:0000259" key="2">
    <source>
        <dbReference type="PROSITE" id="PS50102"/>
    </source>
</evidence>
<dbReference type="PANTHER" id="PTHR45735">
    <property type="entry name" value="CLEAVAGE STIMULATION FACTOR SUBUNIT 2"/>
    <property type="match status" value="1"/>
</dbReference>
<dbReference type="SUPFAM" id="SSF54928">
    <property type="entry name" value="RNA-binding domain, RBD"/>
    <property type="match status" value="1"/>
</dbReference>
<evidence type="ECO:0000313" key="4">
    <source>
        <dbReference type="Proteomes" id="UP001344447"/>
    </source>
</evidence>